<keyword evidence="1" id="KW-0472">Membrane</keyword>
<proteinExistence type="predicted"/>
<evidence type="ECO:0000313" key="2">
    <source>
        <dbReference type="EMBL" id="MPC52361.1"/>
    </source>
</evidence>
<feature type="transmembrane region" description="Helical" evidence="1">
    <location>
        <begin position="284"/>
        <end position="309"/>
    </location>
</feature>
<keyword evidence="1" id="KW-1133">Transmembrane helix</keyword>
<reference evidence="2 3" key="1">
    <citation type="submission" date="2019-05" db="EMBL/GenBank/DDBJ databases">
        <title>Another draft genome of Portunus trituberculatus and its Hox gene families provides insights of decapod evolution.</title>
        <authorList>
            <person name="Jeong J.-H."/>
            <person name="Song I."/>
            <person name="Kim S."/>
            <person name="Choi T."/>
            <person name="Kim D."/>
            <person name="Ryu S."/>
            <person name="Kim W."/>
        </authorList>
    </citation>
    <scope>NUCLEOTIDE SEQUENCE [LARGE SCALE GENOMIC DNA]</scope>
    <source>
        <tissue evidence="2">Muscle</tissue>
    </source>
</reference>
<dbReference type="Proteomes" id="UP000324222">
    <property type="component" value="Unassembled WGS sequence"/>
</dbReference>
<keyword evidence="1" id="KW-0812">Transmembrane</keyword>
<accession>A0A5B7FXW6</accession>
<feature type="transmembrane region" description="Helical" evidence="1">
    <location>
        <begin position="185"/>
        <end position="210"/>
    </location>
</feature>
<keyword evidence="3" id="KW-1185">Reference proteome</keyword>
<dbReference type="EMBL" id="VSRR010010819">
    <property type="protein sequence ID" value="MPC52361.1"/>
    <property type="molecule type" value="Genomic_DNA"/>
</dbReference>
<gene>
    <name evidence="2" type="ORF">E2C01_046229</name>
</gene>
<comment type="caution">
    <text evidence="2">The sequence shown here is derived from an EMBL/GenBank/DDBJ whole genome shotgun (WGS) entry which is preliminary data.</text>
</comment>
<sequence length="514" mass="58823">MYDKCMGNPDEILSSRGRCKEDSIPVHTITEHYFLIDGGFYFVQPLQSRVHPAAAAGHHRDASSNMGLSLKILKNGSSAGDKCAARKYSLEEEENGGMETKHTAAKTGDHQTLDGYVDHLQYLRPVLCCLRNTGMLTWLEQDVRDTTYARRWKLLLLVGFLRFLHAGVVFIFIFFMVYHENPRDIAGIVAHAINLVLPLTSFYFLIVICYKSQTLAHLCRKLVDLDFFFIKWQHGNPSSQAMKMRRPKILVTDPIAILLTLLFFLSLLYQFFMHLELSLTKIMIGLPIVVVTNIVSASMLLVILLYRVVTRLLGYEMRRFLLAAVEGTTLFRIRNRSMMSGINETGDLLLTFFTHERSEVSVHVHGENKEEERGEVEPCPKVYILGEAFFRADRIDLTLNTLQLRVSCVSLIAHPVFLDEYRWCCKATTQTNNTTDTSWTRISQCSKMRGRFDTPYLINVFNRVRLEDHSLTFSRRQLGVVREALNRIPDFRVSGLFSLGNKVFLSVSIPSCRV</sequence>
<dbReference type="AlphaFoldDB" id="A0A5B7FXW6"/>
<name>A0A5B7FXW6_PORTR</name>
<feature type="transmembrane region" description="Helical" evidence="1">
    <location>
        <begin position="154"/>
        <end position="179"/>
    </location>
</feature>
<organism evidence="2 3">
    <name type="scientific">Portunus trituberculatus</name>
    <name type="common">Swimming crab</name>
    <name type="synonym">Neptunus trituberculatus</name>
    <dbReference type="NCBI Taxonomy" id="210409"/>
    <lineage>
        <taxon>Eukaryota</taxon>
        <taxon>Metazoa</taxon>
        <taxon>Ecdysozoa</taxon>
        <taxon>Arthropoda</taxon>
        <taxon>Crustacea</taxon>
        <taxon>Multicrustacea</taxon>
        <taxon>Malacostraca</taxon>
        <taxon>Eumalacostraca</taxon>
        <taxon>Eucarida</taxon>
        <taxon>Decapoda</taxon>
        <taxon>Pleocyemata</taxon>
        <taxon>Brachyura</taxon>
        <taxon>Eubrachyura</taxon>
        <taxon>Portunoidea</taxon>
        <taxon>Portunidae</taxon>
        <taxon>Portuninae</taxon>
        <taxon>Portunus</taxon>
    </lineage>
</organism>
<feature type="transmembrane region" description="Helical" evidence="1">
    <location>
        <begin position="249"/>
        <end position="272"/>
    </location>
</feature>
<protein>
    <submittedName>
        <fullName evidence="2">Uncharacterized protein</fullName>
    </submittedName>
</protein>
<evidence type="ECO:0000256" key="1">
    <source>
        <dbReference type="SAM" id="Phobius"/>
    </source>
</evidence>
<evidence type="ECO:0000313" key="3">
    <source>
        <dbReference type="Proteomes" id="UP000324222"/>
    </source>
</evidence>